<evidence type="ECO:0000313" key="1">
    <source>
        <dbReference type="EMBL" id="RLN72092.1"/>
    </source>
</evidence>
<accession>A0A421GBX2</accession>
<dbReference type="EMBL" id="MBDN02001368">
    <property type="protein sequence ID" value="RLN72092.1"/>
    <property type="molecule type" value="Genomic_DNA"/>
</dbReference>
<comment type="caution">
    <text evidence="1">The sequence shown here is derived from an EMBL/GenBank/DDBJ whole genome shotgun (WGS) entry which is preliminary data.</text>
</comment>
<gene>
    <name evidence="1" type="ORF">BBO99_00009917</name>
</gene>
<protein>
    <recommendedName>
        <fullName evidence="3">Amino acid transporter transmembrane domain-containing protein</fullName>
    </recommendedName>
</protein>
<proteinExistence type="predicted"/>
<organism evidence="1 2">
    <name type="scientific">Phytophthora kernoviae</name>
    <dbReference type="NCBI Taxonomy" id="325452"/>
    <lineage>
        <taxon>Eukaryota</taxon>
        <taxon>Sar</taxon>
        <taxon>Stramenopiles</taxon>
        <taxon>Oomycota</taxon>
        <taxon>Peronosporomycetes</taxon>
        <taxon>Peronosporales</taxon>
        <taxon>Peronosporaceae</taxon>
        <taxon>Phytophthora</taxon>
    </lineage>
</organism>
<dbReference type="AlphaFoldDB" id="A0A421GBX2"/>
<evidence type="ECO:0000313" key="2">
    <source>
        <dbReference type="Proteomes" id="UP000285624"/>
    </source>
</evidence>
<dbReference type="STRING" id="325452.A0A421GBX2"/>
<feature type="non-terminal residue" evidence="1">
    <location>
        <position position="61"/>
    </location>
</feature>
<name>A0A421GBX2_9STRA</name>
<dbReference type="Proteomes" id="UP000285624">
    <property type="component" value="Unassembled WGS sequence"/>
</dbReference>
<sequence>MLARMSATSQAQGATDNKSAFFTMEDAKASFNLFCCVCGIGSLAMPSNYARAGPLYASIAL</sequence>
<keyword evidence="2" id="KW-1185">Reference proteome</keyword>
<evidence type="ECO:0008006" key="3">
    <source>
        <dbReference type="Google" id="ProtNLM"/>
    </source>
</evidence>
<reference evidence="1 2" key="1">
    <citation type="journal article" date="2019" name="Mol. Plant Pathol.">
        <title>Genome sequencing of oomycete isolates from Chile supports the New Zealand origin of Phytophthora kernoviae and makes available the first Nothophytophthora sp. genome.</title>
        <authorList>
            <person name="Studholme D.J."/>
            <person name="Panda P."/>
            <person name="Sanfuentes Von Stowasser E."/>
            <person name="Gonzalez M."/>
            <person name="Hill R."/>
            <person name="Sambles C."/>
            <person name="Grant M."/>
            <person name="Williams N.M."/>
            <person name="McDougal R.L."/>
        </authorList>
    </citation>
    <scope>NUCLEOTIDE SEQUENCE [LARGE SCALE GENOMIC DNA]</scope>
    <source>
        <strain evidence="1">Chile4</strain>
    </source>
</reference>